<comment type="caution">
    <text evidence="1">The sequence shown here is derived from an EMBL/GenBank/DDBJ whole genome shotgun (WGS) entry which is preliminary data.</text>
</comment>
<accession>A0ACB8VEJ7</accession>
<dbReference type="EMBL" id="CM041552">
    <property type="protein sequence ID" value="KAI3353939.1"/>
    <property type="molecule type" value="Genomic_DNA"/>
</dbReference>
<reference evidence="1" key="1">
    <citation type="submission" date="2022-04" db="EMBL/GenBank/DDBJ databases">
        <title>Jade perch genome.</title>
        <authorList>
            <person name="Chao B."/>
        </authorList>
    </citation>
    <scope>NUCLEOTIDE SEQUENCE</scope>
    <source>
        <strain evidence="1">CB-2022</strain>
    </source>
</reference>
<gene>
    <name evidence="1" type="ORF">L3Q82_005137</name>
</gene>
<keyword evidence="2" id="KW-1185">Reference proteome</keyword>
<protein>
    <submittedName>
        <fullName evidence="1">Uncharacterized protein</fullName>
    </submittedName>
</protein>
<evidence type="ECO:0000313" key="2">
    <source>
        <dbReference type="Proteomes" id="UP000831701"/>
    </source>
</evidence>
<name>A0ACB8VEJ7_9TELE</name>
<sequence length="342" mass="37941">MRISTSKSEAMVLNRKRVACPLQVGGEVLPQVEEFKYLGVLFTSEGKIERERLTGGLVQRAQQLCGRCNGLDRRGEEGAESERRSSRFTGQSTLPTLTYGHELWRAVDGCVKLFPETAGAAHLNQIPPDPVLHPNPGLHSPAIPRLLKTCAAELGEPLQRIFNLSLQIGRVPTLWKTSRIVPVPKKNRPSELNDFRPVALTSHLMKTLERLFLSLLRPQVQHAQDRLQFAYQPPGVGVEDAILYLLHRAHSHLDKGSGTVRILFLDFSSAFFNTIQPPLASGQTEQDGSGPHPADGLDLRLPHWQTTTSATTRSCVIFRSTLMTRPSLGASGRTERRSIGDW</sequence>
<proteinExistence type="predicted"/>
<organism evidence="1 2">
    <name type="scientific">Scortum barcoo</name>
    <name type="common">barcoo grunter</name>
    <dbReference type="NCBI Taxonomy" id="214431"/>
    <lineage>
        <taxon>Eukaryota</taxon>
        <taxon>Metazoa</taxon>
        <taxon>Chordata</taxon>
        <taxon>Craniata</taxon>
        <taxon>Vertebrata</taxon>
        <taxon>Euteleostomi</taxon>
        <taxon>Actinopterygii</taxon>
        <taxon>Neopterygii</taxon>
        <taxon>Teleostei</taxon>
        <taxon>Neoteleostei</taxon>
        <taxon>Acanthomorphata</taxon>
        <taxon>Eupercaria</taxon>
        <taxon>Centrarchiformes</taxon>
        <taxon>Terapontoidei</taxon>
        <taxon>Terapontidae</taxon>
        <taxon>Scortum</taxon>
    </lineage>
</organism>
<evidence type="ECO:0000313" key="1">
    <source>
        <dbReference type="EMBL" id="KAI3353939.1"/>
    </source>
</evidence>
<dbReference type="Proteomes" id="UP000831701">
    <property type="component" value="Chromosome 22"/>
</dbReference>